<dbReference type="Gene3D" id="3.90.550.10">
    <property type="entry name" value="Spore Coat Polysaccharide Biosynthesis Protein SpsA, Chain A"/>
    <property type="match status" value="1"/>
</dbReference>
<keyword evidence="3 4" id="KW-0808">Transferase</keyword>
<dbReference type="InterPro" id="IPR039528">
    <property type="entry name" value="DPM1-like"/>
</dbReference>
<comment type="similarity">
    <text evidence="1 4">Belongs to the glycosyltransferase 2 family.</text>
</comment>
<dbReference type="EC" id="2.4.1.83" evidence="4"/>
<evidence type="ECO:0000256" key="2">
    <source>
        <dbReference type="ARBA" id="ARBA00022676"/>
    </source>
</evidence>
<dbReference type="PANTHER" id="PTHR43398">
    <property type="entry name" value="DOLICHOL-PHOSPHATE MANNOSYLTRANSFERASE SUBUNIT 1"/>
    <property type="match status" value="1"/>
</dbReference>
<keyword evidence="2 4" id="KW-0328">Glycosyltransferase</keyword>
<comment type="subcellular location">
    <subcellularLocation>
        <location evidence="4">Endoplasmic reticulum</location>
    </subcellularLocation>
</comment>
<evidence type="ECO:0000259" key="5">
    <source>
        <dbReference type="Pfam" id="PF00535"/>
    </source>
</evidence>
<evidence type="ECO:0000313" key="6">
    <source>
        <dbReference type="EMBL" id="QSL64417.1"/>
    </source>
</evidence>
<dbReference type="Proteomes" id="UP000663699">
    <property type="component" value="Chromosome 2"/>
</dbReference>
<evidence type="ECO:0000256" key="3">
    <source>
        <dbReference type="ARBA" id="ARBA00022679"/>
    </source>
</evidence>
<comment type="pathway">
    <text evidence="4">Protein modification; protein glycosylation.</text>
</comment>
<comment type="catalytic activity">
    <reaction evidence="4">
        <text>a di-trans,poly-cis-dolichyl phosphate + GDP-alpha-D-mannose = a di-trans,poly-cis-dolichyl beta-D-mannosyl phosphate + GDP</text>
        <dbReference type="Rhea" id="RHEA:21184"/>
        <dbReference type="Rhea" id="RHEA-COMP:19498"/>
        <dbReference type="Rhea" id="RHEA-COMP:19501"/>
        <dbReference type="ChEBI" id="CHEBI:57527"/>
        <dbReference type="ChEBI" id="CHEBI:57683"/>
        <dbReference type="ChEBI" id="CHEBI:58189"/>
        <dbReference type="ChEBI" id="CHEBI:58211"/>
    </reaction>
</comment>
<dbReference type="Pfam" id="PF00535">
    <property type="entry name" value="Glycos_transf_2"/>
    <property type="match status" value="1"/>
</dbReference>
<dbReference type="PANTHER" id="PTHR43398:SF1">
    <property type="entry name" value="DOLICHOL-PHOSPHATE MANNOSYLTRANSFERASE SUBUNIT 1"/>
    <property type="match status" value="1"/>
</dbReference>
<gene>
    <name evidence="6" type="ORF">MERGE_001718</name>
</gene>
<dbReference type="GO" id="GO:0035269">
    <property type="term" value="P:protein O-linked glycosylation via mannose"/>
    <property type="evidence" value="ECO:0007669"/>
    <property type="project" value="TreeGrafter"/>
</dbReference>
<dbReference type="GO" id="GO:0004582">
    <property type="term" value="F:dolichyl-phosphate beta-D-mannosyltransferase activity"/>
    <property type="evidence" value="ECO:0007669"/>
    <property type="project" value="UniProtKB-UniRule"/>
</dbReference>
<keyword evidence="7" id="KW-1185">Reference proteome</keyword>
<dbReference type="GO" id="GO:0006506">
    <property type="term" value="P:GPI anchor biosynthetic process"/>
    <property type="evidence" value="ECO:0007669"/>
    <property type="project" value="TreeGrafter"/>
</dbReference>
<dbReference type="OrthoDB" id="2603at2759"/>
<dbReference type="EMBL" id="CP054533">
    <property type="protein sequence ID" value="QSL64417.1"/>
    <property type="molecule type" value="Genomic_DNA"/>
</dbReference>
<dbReference type="AlphaFoldDB" id="A0A899G778"/>
<organism evidence="6 7">
    <name type="scientific">Pneumocystis wakefieldiae</name>
    <dbReference type="NCBI Taxonomy" id="38082"/>
    <lineage>
        <taxon>Eukaryota</taxon>
        <taxon>Fungi</taxon>
        <taxon>Dikarya</taxon>
        <taxon>Ascomycota</taxon>
        <taxon>Taphrinomycotina</taxon>
        <taxon>Pneumocystomycetes</taxon>
        <taxon>Pneumocystaceae</taxon>
        <taxon>Pneumocystis</taxon>
    </lineage>
</organism>
<dbReference type="InterPro" id="IPR001173">
    <property type="entry name" value="Glyco_trans_2-like"/>
</dbReference>
<accession>A0A899G778</accession>
<dbReference type="GO" id="GO:0005789">
    <property type="term" value="C:endoplasmic reticulum membrane"/>
    <property type="evidence" value="ECO:0007669"/>
    <property type="project" value="TreeGrafter"/>
</dbReference>
<evidence type="ECO:0000313" key="7">
    <source>
        <dbReference type="Proteomes" id="UP000663699"/>
    </source>
</evidence>
<comment type="function">
    <text evidence="4">Transfers mannose from GDP-mannose to dolichol monophosphate to form dolichol phosphate mannose (Dol-P-Man) which is the mannosyl donor in pathways leading to N-glycosylation, glycosyl phosphatidylinositol membrane anchoring, and O-mannosylation of proteins.</text>
</comment>
<feature type="domain" description="Glycosyltransferase 2-like" evidence="5">
    <location>
        <begin position="6"/>
        <end position="147"/>
    </location>
</feature>
<dbReference type="SUPFAM" id="SSF53448">
    <property type="entry name" value="Nucleotide-diphospho-sugar transferases"/>
    <property type="match status" value="1"/>
</dbReference>
<protein>
    <recommendedName>
        <fullName evidence="4">Dolichol-phosphate mannosyltransferase subunit 1</fullName>
        <ecNumber evidence="4">2.4.1.83</ecNumber>
    </recommendedName>
</protein>
<comment type="subunit">
    <text evidence="4">Component of the dolichol-phosphate mannose (DPM) synthase complex.</text>
</comment>
<dbReference type="InterPro" id="IPR029044">
    <property type="entry name" value="Nucleotide-diphossugar_trans"/>
</dbReference>
<sequence length="206" mass="23271">MTDKYSIILPTYNERRNLAIITYLLGKVLNEGNFDWELVIVDDNSPDNTQEVAKKLIDIYGKSRIILKTRPQKLGLGTAYMYGIEYCTGNFVIIMDADFSHHPKYIPKFIHLQREKSYDIVLGSRYIAGGGVYGWNVVRKLVSLGANLLSRIVLQHGVSDVTAKKYGYSVGEVPITFIDRLYGESKLGGNEIIGYLKGLWDLLNTL</sequence>
<evidence type="ECO:0000256" key="1">
    <source>
        <dbReference type="ARBA" id="ARBA00006739"/>
    </source>
</evidence>
<dbReference type="CDD" id="cd06442">
    <property type="entry name" value="DPM1_like"/>
    <property type="match status" value="1"/>
</dbReference>
<proteinExistence type="inferred from homology"/>
<evidence type="ECO:0000256" key="4">
    <source>
        <dbReference type="RuleBase" id="RU365083"/>
    </source>
</evidence>
<reference evidence="6" key="1">
    <citation type="submission" date="2020-06" db="EMBL/GenBank/DDBJ databases">
        <title>Genomes of multiple members of Pneumocystis genus reveal paths to human pathogen Pneumocystis jirovecii.</title>
        <authorList>
            <person name="Cisse O.H."/>
            <person name="Ma L."/>
            <person name="Dekker J."/>
            <person name="Khil P."/>
            <person name="Jo J."/>
            <person name="Brenchley J."/>
            <person name="Blair R."/>
            <person name="Pahar B."/>
            <person name="Chabe M."/>
            <person name="Van Rompay K.A."/>
            <person name="Keesler R."/>
            <person name="Sukura A."/>
            <person name="Hirsch V."/>
            <person name="Kutty G."/>
            <person name="Liu Y."/>
            <person name="Peng L."/>
            <person name="Chen J."/>
            <person name="Song J."/>
            <person name="Weissenbacher-Lang C."/>
            <person name="Xu J."/>
            <person name="Upham N.S."/>
            <person name="Stajich J.E."/>
            <person name="Cuomo C.A."/>
            <person name="Cushion M.T."/>
            <person name="Kovacs J.A."/>
        </authorList>
    </citation>
    <scope>NUCLEOTIDE SEQUENCE</scope>
    <source>
        <strain evidence="6">2A</strain>
    </source>
</reference>
<dbReference type="UniPathway" id="UPA00378"/>
<dbReference type="GO" id="GO:0006488">
    <property type="term" value="P:dolichol-linked oligosaccharide biosynthetic process"/>
    <property type="evidence" value="ECO:0007669"/>
    <property type="project" value="TreeGrafter"/>
</dbReference>
<keyword evidence="4" id="KW-0256">Endoplasmic reticulum</keyword>
<name>A0A899G778_9ASCO</name>